<dbReference type="OrthoDB" id="9758917at2"/>
<name>A0A198AJC0_9BACL</name>
<dbReference type="GO" id="GO:0006508">
    <property type="term" value="P:proteolysis"/>
    <property type="evidence" value="ECO:0007669"/>
    <property type="project" value="UniProtKB-KW"/>
</dbReference>
<dbReference type="PANTHER" id="PTHR22939">
    <property type="entry name" value="SERINE PROTEASE FAMILY S1C HTRA-RELATED"/>
    <property type="match status" value="1"/>
</dbReference>
<evidence type="ECO:0000256" key="2">
    <source>
        <dbReference type="ARBA" id="ARBA00022670"/>
    </source>
</evidence>
<evidence type="ECO:0000313" key="9">
    <source>
        <dbReference type="Proteomes" id="UP000078454"/>
    </source>
</evidence>
<evidence type="ECO:0000256" key="1">
    <source>
        <dbReference type="ARBA" id="ARBA00010541"/>
    </source>
</evidence>
<dbReference type="EMBL" id="LYPB01000049">
    <property type="protein sequence ID" value="OAS21038.1"/>
    <property type="molecule type" value="Genomic_DNA"/>
</dbReference>
<dbReference type="SUPFAM" id="SSF50156">
    <property type="entry name" value="PDZ domain-like"/>
    <property type="match status" value="1"/>
</dbReference>
<dbReference type="STRING" id="1850517.A8708_29510"/>
<comment type="caution">
    <text evidence="8">The sequence shown here is derived from an EMBL/GenBank/DDBJ whole genome shotgun (WGS) entry which is preliminary data.</text>
</comment>
<sequence>MNEDTNNKVNLNDIKIVKTSNSRVKPIFAAFMAGAVVVGGLMFTSDKLNLFGYDSQTVQSSSSAASAVNAAGAGVQTASLNNLGTNSISQITKASSPAIVKIETRVKQASTSGNRRNSQQQGTQSGDTIENGIGSGFIFEDSGYILTNEHVIDGADEIDVYVQGYDTPFKATLLGNSYDLDLAVLKIQGEKAFPALKIGDSNAAEVGEWVVAIGNPYDFDYSVTTGVLSAKEREISIDDEQGTRNYKHLLQTDTAINPGNSGGPLLNLNGEVIGINTAVNAEAQGMGFAIPASTISAVVDKLKNNEAIPKDPAPYIGVSLQNITEDMLQDLKINSTNGVVVAEVQQGSPAFKAGIRQYDVITEVNGKGITNTEELTKAVQAAAVGDALKVKISRDGQTKDVSVLVGDKNTATAYQS</sequence>
<evidence type="ECO:0000313" key="8">
    <source>
        <dbReference type="EMBL" id="OAS21038.1"/>
    </source>
</evidence>
<evidence type="ECO:0000256" key="5">
    <source>
        <dbReference type="SAM" id="MobiDB-lite"/>
    </source>
</evidence>
<evidence type="ECO:0000256" key="3">
    <source>
        <dbReference type="ARBA" id="ARBA00022801"/>
    </source>
</evidence>
<dbReference type="RefSeq" id="WP_068662618.1">
    <property type="nucleotide sequence ID" value="NZ_LYPB01000049.1"/>
</dbReference>
<dbReference type="InterPro" id="IPR009003">
    <property type="entry name" value="Peptidase_S1_PA"/>
</dbReference>
<feature type="compositionally biased region" description="Polar residues" evidence="5">
    <location>
        <begin position="107"/>
        <end position="128"/>
    </location>
</feature>
<feature type="region of interest" description="Disordered" evidence="5">
    <location>
        <begin position="106"/>
        <end position="129"/>
    </location>
</feature>
<dbReference type="InterPro" id="IPR001940">
    <property type="entry name" value="Peptidase_S1C"/>
</dbReference>
<dbReference type="PRINTS" id="PR00834">
    <property type="entry name" value="PROTEASES2C"/>
</dbReference>
<dbReference type="Gene3D" id="2.30.42.10">
    <property type="match status" value="1"/>
</dbReference>
<dbReference type="Gene3D" id="2.40.10.120">
    <property type="match status" value="1"/>
</dbReference>
<evidence type="ECO:0000256" key="6">
    <source>
        <dbReference type="SAM" id="Phobius"/>
    </source>
</evidence>
<dbReference type="GO" id="GO:0004252">
    <property type="term" value="F:serine-type endopeptidase activity"/>
    <property type="evidence" value="ECO:0007669"/>
    <property type="project" value="InterPro"/>
</dbReference>
<keyword evidence="6" id="KW-1133">Transmembrane helix</keyword>
<dbReference type="PANTHER" id="PTHR22939:SF129">
    <property type="entry name" value="SERINE PROTEASE HTRA2, MITOCHONDRIAL"/>
    <property type="match status" value="1"/>
</dbReference>
<dbReference type="Proteomes" id="UP000078454">
    <property type="component" value="Unassembled WGS sequence"/>
</dbReference>
<feature type="domain" description="PDZ" evidence="7">
    <location>
        <begin position="314"/>
        <end position="396"/>
    </location>
</feature>
<dbReference type="SMART" id="SM00228">
    <property type="entry name" value="PDZ"/>
    <property type="match status" value="1"/>
</dbReference>
<dbReference type="Pfam" id="PF13180">
    <property type="entry name" value="PDZ_2"/>
    <property type="match status" value="1"/>
</dbReference>
<organism evidence="8 9">
    <name type="scientific">Paenibacillus oryzisoli</name>
    <dbReference type="NCBI Taxonomy" id="1850517"/>
    <lineage>
        <taxon>Bacteria</taxon>
        <taxon>Bacillati</taxon>
        <taxon>Bacillota</taxon>
        <taxon>Bacilli</taxon>
        <taxon>Bacillales</taxon>
        <taxon>Paenibacillaceae</taxon>
        <taxon>Paenibacillus</taxon>
    </lineage>
</organism>
<keyword evidence="4" id="KW-0720">Serine protease</keyword>
<dbReference type="InterPro" id="IPR001478">
    <property type="entry name" value="PDZ"/>
</dbReference>
<proteinExistence type="inferred from homology"/>
<dbReference type="Pfam" id="PF13365">
    <property type="entry name" value="Trypsin_2"/>
    <property type="match status" value="1"/>
</dbReference>
<dbReference type="InterPro" id="IPR036034">
    <property type="entry name" value="PDZ_sf"/>
</dbReference>
<keyword evidence="6" id="KW-0812">Transmembrane</keyword>
<keyword evidence="3" id="KW-0378">Hydrolase</keyword>
<protein>
    <recommendedName>
        <fullName evidence="7">PDZ domain-containing protein</fullName>
    </recommendedName>
</protein>
<keyword evidence="6" id="KW-0472">Membrane</keyword>
<dbReference type="SUPFAM" id="SSF50494">
    <property type="entry name" value="Trypsin-like serine proteases"/>
    <property type="match status" value="1"/>
</dbReference>
<evidence type="ECO:0000259" key="7">
    <source>
        <dbReference type="SMART" id="SM00228"/>
    </source>
</evidence>
<accession>A0A198AJC0</accession>
<keyword evidence="2" id="KW-0645">Protease</keyword>
<gene>
    <name evidence="8" type="ORF">A8708_29510</name>
</gene>
<reference evidence="8 9" key="1">
    <citation type="submission" date="2016-05" db="EMBL/GenBank/DDBJ databases">
        <title>Paenibacillus sp. 1ZS3-15 nov., isolated from the rhizosphere soil.</title>
        <authorList>
            <person name="Zhang X.X."/>
            <person name="Zhang J."/>
        </authorList>
    </citation>
    <scope>NUCLEOTIDE SEQUENCE [LARGE SCALE GENOMIC DNA]</scope>
    <source>
        <strain evidence="8 9">1ZS3-15</strain>
    </source>
</reference>
<comment type="similarity">
    <text evidence="1">Belongs to the peptidase S1C family.</text>
</comment>
<feature type="transmembrane region" description="Helical" evidence="6">
    <location>
        <begin position="27"/>
        <end position="44"/>
    </location>
</feature>
<evidence type="ECO:0000256" key="4">
    <source>
        <dbReference type="ARBA" id="ARBA00022825"/>
    </source>
</evidence>
<dbReference type="AlphaFoldDB" id="A0A198AJC0"/>
<keyword evidence="9" id="KW-1185">Reference proteome</keyword>